<comment type="caution">
    <text evidence="1">The sequence shown here is derived from an EMBL/GenBank/DDBJ whole genome shotgun (WGS) entry which is preliminary data.</text>
</comment>
<protein>
    <submittedName>
        <fullName evidence="1">25166_t:CDS:1</fullName>
    </submittedName>
</protein>
<proteinExistence type="predicted"/>
<dbReference type="EMBL" id="CAJVQB010000092">
    <property type="protein sequence ID" value="CAG8465989.1"/>
    <property type="molecule type" value="Genomic_DNA"/>
</dbReference>
<sequence length="251" mass="28687">MFNSRNVSKDHNSFNVEEFITDCGQGLFCFPNSDTRLPFTGHKLTFNNSEMFGCTWGALPSRWLYVSNFPTDVNLWRYMRSIFKELSKIQGNECDWANEGVIMVSWIGAQSIQSTILNRFDEVDMIRFARSLSVGQTLVLLIEYYDTRAARATKESINGIIIERVQIRVQYYDAGSHSWDAVAEDFKYHQKIGLAIFPPPRNRSEDMAKVSPSLLENSTVISSGNRAIPEKNTLDIERIRNGIFNFIVSKG</sequence>
<accession>A0ABM8VWS9</accession>
<name>A0ABM8VWS9_GIGMA</name>
<evidence type="ECO:0000313" key="1">
    <source>
        <dbReference type="EMBL" id="CAG8465989.1"/>
    </source>
</evidence>
<gene>
    <name evidence="1" type="ORF">GMARGA_LOCUS541</name>
</gene>
<organism evidence="1 2">
    <name type="scientific">Gigaspora margarita</name>
    <dbReference type="NCBI Taxonomy" id="4874"/>
    <lineage>
        <taxon>Eukaryota</taxon>
        <taxon>Fungi</taxon>
        <taxon>Fungi incertae sedis</taxon>
        <taxon>Mucoromycota</taxon>
        <taxon>Glomeromycotina</taxon>
        <taxon>Glomeromycetes</taxon>
        <taxon>Diversisporales</taxon>
        <taxon>Gigasporaceae</taxon>
        <taxon>Gigaspora</taxon>
    </lineage>
</organism>
<reference evidence="1 2" key="1">
    <citation type="submission" date="2021-06" db="EMBL/GenBank/DDBJ databases">
        <authorList>
            <person name="Kallberg Y."/>
            <person name="Tangrot J."/>
            <person name="Rosling A."/>
        </authorList>
    </citation>
    <scope>NUCLEOTIDE SEQUENCE [LARGE SCALE GENOMIC DNA]</scope>
    <source>
        <strain evidence="1 2">120-4 pot B 10/14</strain>
    </source>
</reference>
<dbReference type="Proteomes" id="UP000789901">
    <property type="component" value="Unassembled WGS sequence"/>
</dbReference>
<keyword evidence="2" id="KW-1185">Reference proteome</keyword>
<evidence type="ECO:0000313" key="2">
    <source>
        <dbReference type="Proteomes" id="UP000789901"/>
    </source>
</evidence>